<organism evidence="2 3">
    <name type="scientific">Aspergillus ruber (strain CBS 135680)</name>
    <dbReference type="NCBI Taxonomy" id="1388766"/>
    <lineage>
        <taxon>Eukaryota</taxon>
        <taxon>Fungi</taxon>
        <taxon>Dikarya</taxon>
        <taxon>Ascomycota</taxon>
        <taxon>Pezizomycotina</taxon>
        <taxon>Eurotiomycetes</taxon>
        <taxon>Eurotiomycetidae</taxon>
        <taxon>Eurotiales</taxon>
        <taxon>Aspergillaceae</taxon>
        <taxon>Aspergillus</taxon>
        <taxon>Aspergillus subgen. Aspergillus</taxon>
    </lineage>
</organism>
<dbReference type="Proteomes" id="UP000019804">
    <property type="component" value="Unassembled WGS sequence"/>
</dbReference>
<evidence type="ECO:0000256" key="1">
    <source>
        <dbReference type="SAM" id="MobiDB-lite"/>
    </source>
</evidence>
<protein>
    <submittedName>
        <fullName evidence="2">Uncharacterized protein</fullName>
    </submittedName>
</protein>
<dbReference type="AlphaFoldDB" id="A0A017S1M7"/>
<gene>
    <name evidence="2" type="ORF">EURHEDRAFT_285076</name>
</gene>
<dbReference type="RefSeq" id="XP_040634431.1">
    <property type="nucleotide sequence ID" value="XM_040778201.1"/>
</dbReference>
<dbReference type="HOGENOM" id="CLU_1740117_0_0_1"/>
<accession>A0A017S1M7</accession>
<keyword evidence="3" id="KW-1185">Reference proteome</keyword>
<name>A0A017S1M7_ASPRC</name>
<feature type="region of interest" description="Disordered" evidence="1">
    <location>
        <begin position="128"/>
        <end position="150"/>
    </location>
</feature>
<dbReference type="GeneID" id="63693325"/>
<evidence type="ECO:0000313" key="2">
    <source>
        <dbReference type="EMBL" id="EYE90741.1"/>
    </source>
</evidence>
<sequence>MSSARKSAAWLKLAVFRNSLEHRISNFATLGDEIRLDDAFLRKLLTAYVYGLSKTLSQKSVLSGQDRIAQCTRSLLSASHLPGLKPPDQHANCRIEPVLTRICPCTCRDVWIANHRARKLRSSPIFKSSFRPSGNPDVPPMADLWSQTRQ</sequence>
<evidence type="ECO:0000313" key="3">
    <source>
        <dbReference type="Proteomes" id="UP000019804"/>
    </source>
</evidence>
<reference evidence="3" key="1">
    <citation type="journal article" date="2014" name="Nat. Commun.">
        <title>Genomic adaptations of the halophilic Dead Sea filamentous fungus Eurotium rubrum.</title>
        <authorList>
            <person name="Kis-Papo T."/>
            <person name="Weig A.R."/>
            <person name="Riley R."/>
            <person name="Persoh D."/>
            <person name="Salamov A."/>
            <person name="Sun H."/>
            <person name="Lipzen A."/>
            <person name="Wasser S.P."/>
            <person name="Rambold G."/>
            <person name="Grigoriev I.V."/>
            <person name="Nevo E."/>
        </authorList>
    </citation>
    <scope>NUCLEOTIDE SEQUENCE [LARGE SCALE GENOMIC DNA]</scope>
    <source>
        <strain evidence="3">CBS 135680</strain>
    </source>
</reference>
<dbReference type="EMBL" id="KK088454">
    <property type="protein sequence ID" value="EYE90741.1"/>
    <property type="molecule type" value="Genomic_DNA"/>
</dbReference>
<proteinExistence type="predicted"/>